<gene>
    <name evidence="6" type="ORF">AVDCRST_MAG45-285</name>
</gene>
<evidence type="ECO:0000313" key="6">
    <source>
        <dbReference type="EMBL" id="CAA9483101.1"/>
    </source>
</evidence>
<protein>
    <submittedName>
        <fullName evidence="6">Uncharacterized protein</fullName>
    </submittedName>
</protein>
<evidence type="ECO:0000256" key="3">
    <source>
        <dbReference type="ARBA" id="ARBA00022722"/>
    </source>
</evidence>
<sequence>MSGPEAEPAAALDAALAELESAAGRLRAGDLAADEAADLVERCAELAARLGGELDRAARAVAEPAASGQERLL</sequence>
<evidence type="ECO:0000256" key="2">
    <source>
        <dbReference type="ARBA" id="ARBA00022490"/>
    </source>
</evidence>
<comment type="similarity">
    <text evidence="1">Belongs to the XseB family.</text>
</comment>
<evidence type="ECO:0000256" key="5">
    <source>
        <dbReference type="ARBA" id="ARBA00022839"/>
    </source>
</evidence>
<keyword evidence="4" id="KW-0378">Hydrolase</keyword>
<organism evidence="6">
    <name type="scientific">uncultured Solirubrobacterales bacterium</name>
    <dbReference type="NCBI Taxonomy" id="768556"/>
    <lineage>
        <taxon>Bacteria</taxon>
        <taxon>Bacillati</taxon>
        <taxon>Actinomycetota</taxon>
        <taxon>Thermoleophilia</taxon>
        <taxon>Solirubrobacterales</taxon>
        <taxon>environmental samples</taxon>
    </lineage>
</organism>
<keyword evidence="3" id="KW-0540">Nuclease</keyword>
<reference evidence="6" key="1">
    <citation type="submission" date="2020-02" db="EMBL/GenBank/DDBJ databases">
        <authorList>
            <person name="Meier V. D."/>
        </authorList>
    </citation>
    <scope>NUCLEOTIDE SEQUENCE</scope>
    <source>
        <strain evidence="6">AVDCRST_MAG45</strain>
    </source>
</reference>
<dbReference type="GO" id="GO:0009318">
    <property type="term" value="C:exodeoxyribonuclease VII complex"/>
    <property type="evidence" value="ECO:0007669"/>
    <property type="project" value="InterPro"/>
</dbReference>
<evidence type="ECO:0000256" key="1">
    <source>
        <dbReference type="ARBA" id="ARBA00009998"/>
    </source>
</evidence>
<dbReference type="InterPro" id="IPR003761">
    <property type="entry name" value="Exonuc_VII_S"/>
</dbReference>
<dbReference type="SUPFAM" id="SSF116842">
    <property type="entry name" value="XseB-like"/>
    <property type="match status" value="1"/>
</dbReference>
<dbReference type="InterPro" id="IPR037004">
    <property type="entry name" value="Exonuc_VII_ssu_sf"/>
</dbReference>
<dbReference type="AlphaFoldDB" id="A0A6J4RVJ5"/>
<dbReference type="GO" id="GO:0006308">
    <property type="term" value="P:DNA catabolic process"/>
    <property type="evidence" value="ECO:0007669"/>
    <property type="project" value="InterPro"/>
</dbReference>
<accession>A0A6J4RVJ5</accession>
<proteinExistence type="inferred from homology"/>
<dbReference type="GO" id="GO:0008855">
    <property type="term" value="F:exodeoxyribonuclease VII activity"/>
    <property type="evidence" value="ECO:0007669"/>
    <property type="project" value="InterPro"/>
</dbReference>
<dbReference type="EMBL" id="CADCVU010000026">
    <property type="protein sequence ID" value="CAA9483101.1"/>
    <property type="molecule type" value="Genomic_DNA"/>
</dbReference>
<name>A0A6J4RVJ5_9ACTN</name>
<dbReference type="Pfam" id="PF02609">
    <property type="entry name" value="Exonuc_VII_S"/>
    <property type="match status" value="1"/>
</dbReference>
<keyword evidence="2" id="KW-0963">Cytoplasm</keyword>
<evidence type="ECO:0000256" key="4">
    <source>
        <dbReference type="ARBA" id="ARBA00022801"/>
    </source>
</evidence>
<keyword evidence="5" id="KW-0269">Exonuclease</keyword>